<dbReference type="InterPro" id="IPR038071">
    <property type="entry name" value="UROD/MetE-like_sf"/>
</dbReference>
<dbReference type="EMBL" id="JBBWRZ010000003">
    <property type="protein sequence ID" value="KAK8240825.1"/>
    <property type="molecule type" value="Genomic_DNA"/>
</dbReference>
<accession>A0ABR1YX97</accession>
<comment type="caution">
    <text evidence="2">The sequence shown here is derived from an EMBL/GenBank/DDBJ whole genome shotgun (WGS) entry which is preliminary data.</text>
</comment>
<keyword evidence="3" id="KW-1185">Reference proteome</keyword>
<protein>
    <recommendedName>
        <fullName evidence="4">Cobalamin-independent methionine synthase MetE C-terminal/archaeal domain-containing protein</fullName>
    </recommendedName>
</protein>
<reference evidence="2 3" key="1">
    <citation type="submission" date="2024-04" db="EMBL/GenBank/DDBJ databases">
        <title>Phyllosticta paracitricarpa is synonymous to the EU quarantine fungus P. citricarpa based on phylogenomic analyses.</title>
        <authorList>
            <consortium name="Lawrence Berkeley National Laboratory"/>
            <person name="Van Ingen-Buijs V.A."/>
            <person name="Van Westerhoven A.C."/>
            <person name="Haridas S."/>
            <person name="Skiadas P."/>
            <person name="Martin F."/>
            <person name="Groenewald J.Z."/>
            <person name="Crous P.W."/>
            <person name="Seidl M.F."/>
        </authorList>
    </citation>
    <scope>NUCLEOTIDE SEQUENCE [LARGE SCALE GENOMIC DNA]</scope>
    <source>
        <strain evidence="2 3">CBS 123374</strain>
    </source>
</reference>
<sequence length="403" mass="43644">MAPPTTTASSTPSNPPSSSRPSPSTSSPSPPPPTAPAPLGVHLIGSLSGSTTAYAAMSAMLSSYPSRLRRVPDGEPAARGSFIAWQRDVFARAAPEVLRQYDSGFNCVPLPAVSQEEVDRVVKGMMMGTGEEGEREQDGGLKTGYDDAALSSYAAFTQLHAAGKISPHTRFQVCIPTPTAVMCLVRPEYQLAIEPLYTSALLSALRRIQAEIPHAQLAIQIDVAAETLTLEGLRRGDERCWWPHFAPYWGAPHFEGVVERIVRVVDAVESDVQVGFHVCHGDWRNAHFVEPADLGLAVEIANAVTQAARREVDWWHLPVPKERSDGAYFAPLRALDVGRAELFLGLVHADDEEGTWRRLRAAREVLGEEREVGVASECGLGRTPADKLQSIAEISTKVSMPVV</sequence>
<evidence type="ECO:0000313" key="2">
    <source>
        <dbReference type="EMBL" id="KAK8240825.1"/>
    </source>
</evidence>
<organism evidence="2 3">
    <name type="scientific">Phyllosticta capitalensis</name>
    <dbReference type="NCBI Taxonomy" id="121624"/>
    <lineage>
        <taxon>Eukaryota</taxon>
        <taxon>Fungi</taxon>
        <taxon>Dikarya</taxon>
        <taxon>Ascomycota</taxon>
        <taxon>Pezizomycotina</taxon>
        <taxon>Dothideomycetes</taxon>
        <taxon>Dothideomycetes incertae sedis</taxon>
        <taxon>Botryosphaeriales</taxon>
        <taxon>Phyllostictaceae</taxon>
        <taxon>Phyllosticta</taxon>
    </lineage>
</organism>
<dbReference type="SUPFAM" id="SSF51726">
    <property type="entry name" value="UROD/MetE-like"/>
    <property type="match status" value="1"/>
</dbReference>
<feature type="region of interest" description="Disordered" evidence="1">
    <location>
        <begin position="1"/>
        <end position="40"/>
    </location>
</feature>
<evidence type="ECO:0008006" key="4">
    <source>
        <dbReference type="Google" id="ProtNLM"/>
    </source>
</evidence>
<feature type="compositionally biased region" description="Low complexity" evidence="1">
    <location>
        <begin position="1"/>
        <end position="27"/>
    </location>
</feature>
<evidence type="ECO:0000313" key="3">
    <source>
        <dbReference type="Proteomes" id="UP001492380"/>
    </source>
</evidence>
<name>A0ABR1YX97_9PEZI</name>
<proteinExistence type="predicted"/>
<dbReference type="Proteomes" id="UP001492380">
    <property type="component" value="Unassembled WGS sequence"/>
</dbReference>
<dbReference type="Gene3D" id="3.20.20.210">
    <property type="match status" value="1"/>
</dbReference>
<gene>
    <name evidence="2" type="ORF">HDK90DRAFT_549249</name>
</gene>
<evidence type="ECO:0000256" key="1">
    <source>
        <dbReference type="SAM" id="MobiDB-lite"/>
    </source>
</evidence>